<sequence>MQIPSKYEVKTLMEEYHDPCISLFLPIERVGQETQQNPVRLRNSLREIEHQVGQNPRFSTKLTELLEPLQALPDDETFWQEGQGLAIFRNLEQFRCYHLPERVQEQVVVSTHFYLKPLFPFLTNEGHCYILAFSQNRIRFLSGTRYTIQEVLLPENVPESLAEVLGEHPEKELQYHSSTSKGTVGKGGRHALIFHGTGASDTSKEHLVRYFHQINRGLRELLHDETAPLVLAGVEYLMDLYREVNTYPHLLERGLPGNPDDLSEQTLHKHIWPLVEPILLQARQEALAQYQEPAEIERISNNSSQIVPAAFEGRIATLFSSNNREQWGRFDPFTEAIEIHENAIPGDEDLLERAATQTFLHGGSVYLLDPTMIPGGQLAAAVFRY</sequence>
<gene>
    <name evidence="1" type="ORF">KTT_55110</name>
</gene>
<dbReference type="Proteomes" id="UP000287352">
    <property type="component" value="Unassembled WGS sequence"/>
</dbReference>
<evidence type="ECO:0000313" key="1">
    <source>
        <dbReference type="EMBL" id="GCE15652.1"/>
    </source>
</evidence>
<organism evidence="1 2">
    <name type="scientific">Tengunoibacter tsumagoiensis</name>
    <dbReference type="NCBI Taxonomy" id="2014871"/>
    <lineage>
        <taxon>Bacteria</taxon>
        <taxon>Bacillati</taxon>
        <taxon>Chloroflexota</taxon>
        <taxon>Ktedonobacteria</taxon>
        <taxon>Ktedonobacterales</taxon>
        <taxon>Dictyobacteraceae</taxon>
        <taxon>Tengunoibacter</taxon>
    </lineage>
</organism>
<proteinExistence type="predicted"/>
<reference evidence="2" key="1">
    <citation type="submission" date="2018-12" db="EMBL/GenBank/DDBJ databases">
        <title>Tengunoibacter tsumagoiensis gen. nov., sp. nov., Dictyobacter kobayashii sp. nov., D. alpinus sp. nov., and D. joshuensis sp. nov. and description of Dictyobacteraceae fam. nov. within the order Ktedonobacterales isolated from Tengu-no-mugimeshi.</title>
        <authorList>
            <person name="Wang C.M."/>
            <person name="Zheng Y."/>
            <person name="Sakai Y."/>
            <person name="Toyoda A."/>
            <person name="Minakuchi Y."/>
            <person name="Abe K."/>
            <person name="Yokota A."/>
            <person name="Yabe S."/>
        </authorList>
    </citation>
    <scope>NUCLEOTIDE SEQUENCE [LARGE SCALE GENOMIC DNA]</scope>
    <source>
        <strain evidence="2">Uno3</strain>
    </source>
</reference>
<protein>
    <recommendedName>
        <fullName evidence="3">Chemotaxis protein</fullName>
    </recommendedName>
</protein>
<dbReference type="AlphaFoldDB" id="A0A402A916"/>
<dbReference type="Pfam" id="PF18845">
    <property type="entry name" value="baeRF_family3"/>
    <property type="match status" value="1"/>
</dbReference>
<dbReference type="RefSeq" id="WP_126583078.1">
    <property type="nucleotide sequence ID" value="NZ_BIFR01000002.1"/>
</dbReference>
<dbReference type="OrthoDB" id="4393931at2"/>
<dbReference type="InterPro" id="IPR041289">
    <property type="entry name" value="Bact_RF_family3"/>
</dbReference>
<dbReference type="EMBL" id="BIFR01000002">
    <property type="protein sequence ID" value="GCE15652.1"/>
    <property type="molecule type" value="Genomic_DNA"/>
</dbReference>
<name>A0A402A916_9CHLR</name>
<keyword evidence="2" id="KW-1185">Reference proteome</keyword>
<accession>A0A402A916</accession>
<comment type="caution">
    <text evidence="1">The sequence shown here is derived from an EMBL/GenBank/DDBJ whole genome shotgun (WGS) entry which is preliminary data.</text>
</comment>
<evidence type="ECO:0000313" key="2">
    <source>
        <dbReference type="Proteomes" id="UP000287352"/>
    </source>
</evidence>
<evidence type="ECO:0008006" key="3">
    <source>
        <dbReference type="Google" id="ProtNLM"/>
    </source>
</evidence>